<reference evidence="2 3" key="1">
    <citation type="journal article" date="2021" name="Elife">
        <title>Chloroplast acquisition without the gene transfer in kleptoplastic sea slugs, Plakobranchus ocellatus.</title>
        <authorList>
            <person name="Maeda T."/>
            <person name="Takahashi S."/>
            <person name="Yoshida T."/>
            <person name="Shimamura S."/>
            <person name="Takaki Y."/>
            <person name="Nagai Y."/>
            <person name="Toyoda A."/>
            <person name="Suzuki Y."/>
            <person name="Arimoto A."/>
            <person name="Ishii H."/>
            <person name="Satoh N."/>
            <person name="Nishiyama T."/>
            <person name="Hasebe M."/>
            <person name="Maruyama T."/>
            <person name="Minagawa J."/>
            <person name="Obokata J."/>
            <person name="Shigenobu S."/>
        </authorList>
    </citation>
    <scope>NUCLEOTIDE SEQUENCE [LARGE SCALE GENOMIC DNA]</scope>
</reference>
<organism evidence="2 3">
    <name type="scientific">Plakobranchus ocellatus</name>
    <dbReference type="NCBI Taxonomy" id="259542"/>
    <lineage>
        <taxon>Eukaryota</taxon>
        <taxon>Metazoa</taxon>
        <taxon>Spiralia</taxon>
        <taxon>Lophotrochozoa</taxon>
        <taxon>Mollusca</taxon>
        <taxon>Gastropoda</taxon>
        <taxon>Heterobranchia</taxon>
        <taxon>Euthyneura</taxon>
        <taxon>Panpulmonata</taxon>
        <taxon>Sacoglossa</taxon>
        <taxon>Placobranchoidea</taxon>
        <taxon>Plakobranchidae</taxon>
        <taxon>Plakobranchus</taxon>
    </lineage>
</organism>
<sequence>MLLHWILSGRRRRERVRGGGGQGGGLSSSTPGAQVIRPRQHLGLVDTLLVFPALTTSHIYRYLNKGSGGSPGRVVGYQVRGPRFESQSVQIYFSLLFRVHAALNG</sequence>
<accession>A0AAV4C2Q5</accession>
<dbReference type="EMBL" id="BLXT01005771">
    <property type="protein sequence ID" value="GFO25683.1"/>
    <property type="molecule type" value="Genomic_DNA"/>
</dbReference>
<evidence type="ECO:0000313" key="2">
    <source>
        <dbReference type="EMBL" id="GFO25683.1"/>
    </source>
</evidence>
<dbReference type="AlphaFoldDB" id="A0AAV4C2Q5"/>
<evidence type="ECO:0000313" key="3">
    <source>
        <dbReference type="Proteomes" id="UP000735302"/>
    </source>
</evidence>
<evidence type="ECO:0000256" key="1">
    <source>
        <dbReference type="SAM" id="MobiDB-lite"/>
    </source>
</evidence>
<protein>
    <submittedName>
        <fullName evidence="2">Uncharacterized protein</fullName>
    </submittedName>
</protein>
<dbReference type="Proteomes" id="UP000735302">
    <property type="component" value="Unassembled WGS sequence"/>
</dbReference>
<proteinExistence type="predicted"/>
<feature type="region of interest" description="Disordered" evidence="1">
    <location>
        <begin position="13"/>
        <end position="32"/>
    </location>
</feature>
<keyword evidence="3" id="KW-1185">Reference proteome</keyword>
<name>A0AAV4C2Q5_9GAST</name>
<gene>
    <name evidence="2" type="ORF">PoB_005218800</name>
</gene>
<comment type="caution">
    <text evidence="2">The sequence shown here is derived from an EMBL/GenBank/DDBJ whole genome shotgun (WGS) entry which is preliminary data.</text>
</comment>